<protein>
    <submittedName>
        <fullName evidence="2">Uncharacterized protein LOC106810811</fullName>
    </submittedName>
</protein>
<evidence type="ECO:0000313" key="1">
    <source>
        <dbReference type="Proteomes" id="UP000695022"/>
    </source>
</evidence>
<dbReference type="PANTHER" id="PTHR47331">
    <property type="entry name" value="PHD-TYPE DOMAIN-CONTAINING PROTEIN"/>
    <property type="match status" value="1"/>
</dbReference>
<dbReference type="RefSeq" id="XP_014669750.1">
    <property type="nucleotide sequence ID" value="XM_014814264.1"/>
</dbReference>
<dbReference type="InterPro" id="IPR008042">
    <property type="entry name" value="Retrotrans_Pao"/>
</dbReference>
<reference evidence="2" key="1">
    <citation type="submission" date="2025-08" db="UniProtKB">
        <authorList>
            <consortium name="RefSeq"/>
        </authorList>
    </citation>
    <scope>IDENTIFICATION</scope>
</reference>
<dbReference type="GeneID" id="106810811"/>
<evidence type="ECO:0000313" key="2">
    <source>
        <dbReference type="RefSeq" id="XP_014669750.1"/>
    </source>
</evidence>
<name>A0ABM1EC29_PRICU</name>
<dbReference type="Proteomes" id="UP000695022">
    <property type="component" value="Unplaced"/>
</dbReference>
<dbReference type="Pfam" id="PF05380">
    <property type="entry name" value="Peptidase_A17"/>
    <property type="match status" value="1"/>
</dbReference>
<keyword evidence="1" id="KW-1185">Reference proteome</keyword>
<organism evidence="1 2">
    <name type="scientific">Priapulus caudatus</name>
    <name type="common">Priapulid worm</name>
    <dbReference type="NCBI Taxonomy" id="37621"/>
    <lineage>
        <taxon>Eukaryota</taxon>
        <taxon>Metazoa</taxon>
        <taxon>Ecdysozoa</taxon>
        <taxon>Scalidophora</taxon>
        <taxon>Priapulida</taxon>
        <taxon>Priapulimorpha</taxon>
        <taxon>Priapulimorphida</taxon>
        <taxon>Priapulidae</taxon>
        <taxon>Priapulus</taxon>
    </lineage>
</organism>
<accession>A0ABM1EC29</accession>
<dbReference type="PANTHER" id="PTHR47331:SF1">
    <property type="entry name" value="GAG-LIKE PROTEIN"/>
    <property type="match status" value="1"/>
</dbReference>
<gene>
    <name evidence="2" type="primary">LOC106810811</name>
</gene>
<proteinExistence type="predicted"/>
<sequence>MENLKAPRCVKPLAMEKIAECRIHYLSDASQAAYGVTAYPRVVDMKGKIQCHLLLAKSRLAPIKSVPIPRLELTVATLSIKLDNMIRRDLELPVGESVFWTDSMTVLKYINNDNKRYQTFVANKVATIRDGSTPSQWSYVDTKSNPADEASRGLSANELLDDHRWLHGPEFLKREEAELPATPALHMKVPDNDSEVKKVQTCLAQMGQVISVIDRLLERGSSWHRLKDVA</sequence>